<dbReference type="EMBL" id="PKPP01002753">
    <property type="protein sequence ID" value="PWA73319.1"/>
    <property type="molecule type" value="Genomic_DNA"/>
</dbReference>
<dbReference type="Gene3D" id="1.10.20.10">
    <property type="entry name" value="Histone, subunit A"/>
    <property type="match status" value="1"/>
</dbReference>
<reference evidence="6 7" key="1">
    <citation type="journal article" date="2018" name="Mol. Plant">
        <title>The genome of Artemisia annua provides insight into the evolution of Asteraceae family and artemisinin biosynthesis.</title>
        <authorList>
            <person name="Shen Q."/>
            <person name="Zhang L."/>
            <person name="Liao Z."/>
            <person name="Wang S."/>
            <person name="Yan T."/>
            <person name="Shi P."/>
            <person name="Liu M."/>
            <person name="Fu X."/>
            <person name="Pan Q."/>
            <person name="Wang Y."/>
            <person name="Lv Z."/>
            <person name="Lu X."/>
            <person name="Zhang F."/>
            <person name="Jiang W."/>
            <person name="Ma Y."/>
            <person name="Chen M."/>
            <person name="Hao X."/>
            <person name="Li L."/>
            <person name="Tang Y."/>
            <person name="Lv G."/>
            <person name="Zhou Y."/>
            <person name="Sun X."/>
            <person name="Brodelius P.E."/>
            <person name="Rose J.K.C."/>
            <person name="Tang K."/>
        </authorList>
    </citation>
    <scope>NUCLEOTIDE SEQUENCE [LARGE SCALE GENOMIC DNA]</scope>
    <source>
        <strain evidence="7">cv. Huhao1</strain>
        <tissue evidence="6">Leaf</tissue>
    </source>
</reference>
<comment type="subcellular location">
    <subcellularLocation>
        <location evidence="1">Nucleus</location>
    </subcellularLocation>
</comment>
<keyword evidence="2" id="KW-0805">Transcription regulation</keyword>
<dbReference type="AlphaFoldDB" id="A0A2U1NII3"/>
<keyword evidence="4" id="KW-0539">Nucleus</keyword>
<proteinExistence type="predicted"/>
<dbReference type="SMART" id="SM00576">
    <property type="entry name" value="BTP"/>
    <property type="match status" value="1"/>
</dbReference>
<accession>A0A2U1NII3</accession>
<gene>
    <name evidence="6" type="ORF">CTI12_AA261950</name>
</gene>
<evidence type="ECO:0000313" key="6">
    <source>
        <dbReference type="EMBL" id="PWA73319.1"/>
    </source>
</evidence>
<dbReference type="Pfam" id="PF07524">
    <property type="entry name" value="Bromo_TP"/>
    <property type="match status" value="1"/>
</dbReference>
<evidence type="ECO:0000256" key="4">
    <source>
        <dbReference type="ARBA" id="ARBA00023242"/>
    </source>
</evidence>
<comment type="caution">
    <text evidence="6">The sequence shown here is derived from an EMBL/GenBank/DDBJ whole genome shotgun (WGS) entry which is preliminary data.</text>
</comment>
<dbReference type="PANTHER" id="PTHR46338:SF20">
    <property type="entry name" value="BROMODOMAIN ASSOCIATED DOMAIN, HISTONE-FOLD PROTEIN"/>
    <property type="match status" value="1"/>
</dbReference>
<dbReference type="GO" id="GO:0046982">
    <property type="term" value="F:protein heterodimerization activity"/>
    <property type="evidence" value="ECO:0007669"/>
    <property type="project" value="InterPro"/>
</dbReference>
<protein>
    <recommendedName>
        <fullName evidence="5">Bromodomain associated domain-containing protein</fullName>
    </recommendedName>
</protein>
<dbReference type="PANTHER" id="PTHR46338">
    <property type="entry name" value="TRANSCRIPTION INITIATION FACTOR TFIID SUBUNIT 8"/>
    <property type="match status" value="1"/>
</dbReference>
<evidence type="ECO:0000256" key="3">
    <source>
        <dbReference type="ARBA" id="ARBA00023163"/>
    </source>
</evidence>
<name>A0A2U1NII3_ARTAN</name>
<evidence type="ECO:0000259" key="5">
    <source>
        <dbReference type="SMART" id="SM00576"/>
    </source>
</evidence>
<feature type="domain" description="Bromodomain associated" evidence="5">
    <location>
        <begin position="13"/>
        <end position="89"/>
    </location>
</feature>
<dbReference type="Proteomes" id="UP000245207">
    <property type="component" value="Unassembled WGS sequence"/>
</dbReference>
<evidence type="ECO:0000313" key="7">
    <source>
        <dbReference type="Proteomes" id="UP000245207"/>
    </source>
</evidence>
<keyword evidence="7" id="KW-1185">Reference proteome</keyword>
<sequence length="350" mass="38536">MSDDGKKKKKNGEEFVESLARIAVAQICDSLGLQGCEVSVLDALSNVMCKYVQDLGKVSSFYAGLGRRREGNVFDVVRGMEELGGCQGFAGGADLDCCVLESGIVKEVMKYVDDMEEVGFAYLVPEFPVVKEREVRASFLSSGVMPPVDCIPSWLPCFPDPETYSRVPPVGIEQTETMQVDQEEKVVETSLLKSEKRLVSNGFHIPVFEPGVNGVREQVSNPFLVPPLEYGKKVVSLVSVPERLVVEEDVAQSLSLWAKDVSPLGRIAPVIQGLKSNDVEVAVEKRPSVKLKLQTGKKFLATGNRDGKIGNLEAISWFADDDSRDEKKRKKEIIVNGSFENGKHTEMMQL</sequence>
<evidence type="ECO:0000256" key="2">
    <source>
        <dbReference type="ARBA" id="ARBA00023015"/>
    </source>
</evidence>
<organism evidence="6 7">
    <name type="scientific">Artemisia annua</name>
    <name type="common">Sweet wormwood</name>
    <dbReference type="NCBI Taxonomy" id="35608"/>
    <lineage>
        <taxon>Eukaryota</taxon>
        <taxon>Viridiplantae</taxon>
        <taxon>Streptophyta</taxon>
        <taxon>Embryophyta</taxon>
        <taxon>Tracheophyta</taxon>
        <taxon>Spermatophyta</taxon>
        <taxon>Magnoliopsida</taxon>
        <taxon>eudicotyledons</taxon>
        <taxon>Gunneridae</taxon>
        <taxon>Pentapetalae</taxon>
        <taxon>asterids</taxon>
        <taxon>campanulids</taxon>
        <taxon>Asterales</taxon>
        <taxon>Asteraceae</taxon>
        <taxon>Asteroideae</taxon>
        <taxon>Anthemideae</taxon>
        <taxon>Artemisiinae</taxon>
        <taxon>Artemisia</taxon>
    </lineage>
</organism>
<dbReference type="OrthoDB" id="436852at2759"/>
<dbReference type="InterPro" id="IPR006565">
    <property type="entry name" value="BTP"/>
</dbReference>
<dbReference type="InterPro" id="IPR037818">
    <property type="entry name" value="TAF8"/>
</dbReference>
<dbReference type="GO" id="GO:0005669">
    <property type="term" value="C:transcription factor TFIID complex"/>
    <property type="evidence" value="ECO:0007669"/>
    <property type="project" value="InterPro"/>
</dbReference>
<dbReference type="CDD" id="cd00076">
    <property type="entry name" value="HFD_SF"/>
    <property type="match status" value="1"/>
</dbReference>
<dbReference type="STRING" id="35608.A0A2U1NII3"/>
<evidence type="ECO:0000256" key="1">
    <source>
        <dbReference type="ARBA" id="ARBA00004123"/>
    </source>
</evidence>
<dbReference type="InterPro" id="IPR009072">
    <property type="entry name" value="Histone-fold"/>
</dbReference>
<keyword evidence="3" id="KW-0804">Transcription</keyword>